<feature type="compositionally biased region" description="Basic and acidic residues" evidence="1">
    <location>
        <begin position="1"/>
        <end position="24"/>
    </location>
</feature>
<evidence type="ECO:0000313" key="2">
    <source>
        <dbReference type="EMBL" id="MCF1715527.1"/>
    </source>
</evidence>
<organism evidence="2 3">
    <name type="scientific">Flavihumibacter fluminis</name>
    <dbReference type="NCBI Taxonomy" id="2909236"/>
    <lineage>
        <taxon>Bacteria</taxon>
        <taxon>Pseudomonadati</taxon>
        <taxon>Bacteroidota</taxon>
        <taxon>Chitinophagia</taxon>
        <taxon>Chitinophagales</taxon>
        <taxon>Chitinophagaceae</taxon>
        <taxon>Flavihumibacter</taxon>
    </lineage>
</organism>
<evidence type="ECO:0000313" key="3">
    <source>
        <dbReference type="Proteomes" id="UP001200145"/>
    </source>
</evidence>
<keyword evidence="3" id="KW-1185">Reference proteome</keyword>
<feature type="compositionally biased region" description="Low complexity" evidence="1">
    <location>
        <begin position="26"/>
        <end position="46"/>
    </location>
</feature>
<dbReference type="Proteomes" id="UP001200145">
    <property type="component" value="Unassembled WGS sequence"/>
</dbReference>
<proteinExistence type="predicted"/>
<sequence length="46" mass="5177">MEEETKGMEERKKEEGGRVEEHHAHLPFPLSSLPPASLPLLHAFPS</sequence>
<comment type="caution">
    <text evidence="2">The sequence shown here is derived from an EMBL/GenBank/DDBJ whole genome shotgun (WGS) entry which is preliminary data.</text>
</comment>
<name>A0ABS9BIG9_9BACT</name>
<dbReference type="EMBL" id="JAKEVY010000003">
    <property type="protein sequence ID" value="MCF1715527.1"/>
    <property type="molecule type" value="Genomic_DNA"/>
</dbReference>
<reference evidence="2 3" key="1">
    <citation type="submission" date="2022-01" db="EMBL/GenBank/DDBJ databases">
        <title>Flavihumibacter sp. nov., isolated from sediment of a river.</title>
        <authorList>
            <person name="Liu H."/>
        </authorList>
    </citation>
    <scope>NUCLEOTIDE SEQUENCE [LARGE SCALE GENOMIC DNA]</scope>
    <source>
        <strain evidence="2 3">RY-1</strain>
    </source>
</reference>
<evidence type="ECO:0000256" key="1">
    <source>
        <dbReference type="SAM" id="MobiDB-lite"/>
    </source>
</evidence>
<protein>
    <submittedName>
        <fullName evidence="2">Uncharacterized protein</fullName>
    </submittedName>
</protein>
<dbReference type="RefSeq" id="WP_234866480.1">
    <property type="nucleotide sequence ID" value="NZ_JAKEVY010000003.1"/>
</dbReference>
<feature type="region of interest" description="Disordered" evidence="1">
    <location>
        <begin position="1"/>
        <end position="46"/>
    </location>
</feature>
<gene>
    <name evidence="2" type="ORF">L0U88_12895</name>
</gene>
<accession>A0ABS9BIG9</accession>